<feature type="transmembrane region" description="Helical" evidence="1">
    <location>
        <begin position="214"/>
        <end position="235"/>
    </location>
</feature>
<proteinExistence type="predicted"/>
<dbReference type="InterPro" id="IPR000326">
    <property type="entry name" value="PAP2/HPO"/>
</dbReference>
<feature type="transmembrane region" description="Helical" evidence="1">
    <location>
        <begin position="158"/>
        <end position="177"/>
    </location>
</feature>
<feature type="transmembrane region" description="Helical" evidence="1">
    <location>
        <begin position="189"/>
        <end position="208"/>
    </location>
</feature>
<dbReference type="GO" id="GO:0050380">
    <property type="term" value="F:undecaprenyl-diphosphatase activity"/>
    <property type="evidence" value="ECO:0007669"/>
    <property type="project" value="UniProtKB-EC"/>
</dbReference>
<evidence type="ECO:0000259" key="2">
    <source>
        <dbReference type="SMART" id="SM00014"/>
    </source>
</evidence>
<dbReference type="SMART" id="SM00014">
    <property type="entry name" value="acidPPc"/>
    <property type="match status" value="1"/>
</dbReference>
<accession>A0A840QK83</accession>
<dbReference type="PANTHER" id="PTHR14969:SF13">
    <property type="entry name" value="AT30094P"/>
    <property type="match status" value="1"/>
</dbReference>
<keyword evidence="1" id="KW-0812">Transmembrane</keyword>
<dbReference type="CDD" id="cd03392">
    <property type="entry name" value="PAP2_like_2"/>
    <property type="match status" value="1"/>
</dbReference>
<dbReference type="SUPFAM" id="SSF48317">
    <property type="entry name" value="Acid phosphatase/Vanadium-dependent haloperoxidase"/>
    <property type="match status" value="1"/>
</dbReference>
<keyword evidence="1" id="KW-1133">Transmembrane helix</keyword>
<dbReference type="Proteomes" id="UP000584374">
    <property type="component" value="Unassembled WGS sequence"/>
</dbReference>
<dbReference type="EMBL" id="JACHIW010000002">
    <property type="protein sequence ID" value="MBB5158663.1"/>
    <property type="molecule type" value="Genomic_DNA"/>
</dbReference>
<gene>
    <name evidence="3" type="ORF">BJ970_006262</name>
</gene>
<evidence type="ECO:0000256" key="1">
    <source>
        <dbReference type="SAM" id="Phobius"/>
    </source>
</evidence>
<reference evidence="3 4" key="1">
    <citation type="submission" date="2020-08" db="EMBL/GenBank/DDBJ databases">
        <title>Sequencing the genomes of 1000 actinobacteria strains.</title>
        <authorList>
            <person name="Klenk H.-P."/>
        </authorList>
    </citation>
    <scope>NUCLEOTIDE SEQUENCE [LARGE SCALE GENOMIC DNA]</scope>
    <source>
        <strain evidence="3 4">DSM 45584</strain>
    </source>
</reference>
<dbReference type="EC" id="3.6.1.27" evidence="3"/>
<protein>
    <submittedName>
        <fullName evidence="3">Undecaprenyl-diphosphatase</fullName>
        <ecNumber evidence="3">3.6.1.27</ecNumber>
    </submittedName>
</protein>
<feature type="domain" description="Phosphatidic acid phosphatase type 2/haloperoxidase" evidence="2">
    <location>
        <begin position="118"/>
        <end position="229"/>
    </location>
</feature>
<dbReference type="RefSeq" id="WP_184730569.1">
    <property type="nucleotide sequence ID" value="NZ_JACHIW010000002.1"/>
</dbReference>
<sequence>MTERHRWTQPPRRHLTAQVDLRTGRPDPHASSGFSAAVLLGGTGAWLLAGLTDDVVERAGTARLDPVVEGFAVAHRTYWLSAGMQVVTWLGSGVVLVPILLVATAFLLATRGAVRAAVEIWAAYLGGVALYTTIKAVIDRPRPPVAELITQAGGAAYPSGHATQAIATWGMLALVLTRTYPPRARAATLVAASLIVLVVGVSRIYLGAHWLTDVLAGYALGGAWIAFLLAIRLAAQRSRPAK</sequence>
<keyword evidence="4" id="KW-1185">Reference proteome</keyword>
<dbReference type="Gene3D" id="1.20.144.10">
    <property type="entry name" value="Phosphatidic acid phosphatase type 2/haloperoxidase"/>
    <property type="match status" value="1"/>
</dbReference>
<dbReference type="InterPro" id="IPR036938">
    <property type="entry name" value="PAP2/HPO_sf"/>
</dbReference>
<comment type="caution">
    <text evidence="3">The sequence shown here is derived from an EMBL/GenBank/DDBJ whole genome shotgun (WGS) entry which is preliminary data.</text>
</comment>
<feature type="transmembrane region" description="Helical" evidence="1">
    <location>
        <begin position="30"/>
        <end position="49"/>
    </location>
</feature>
<organism evidence="3 4">
    <name type="scientific">Saccharopolyspora phatthalungensis</name>
    <dbReference type="NCBI Taxonomy" id="664693"/>
    <lineage>
        <taxon>Bacteria</taxon>
        <taxon>Bacillati</taxon>
        <taxon>Actinomycetota</taxon>
        <taxon>Actinomycetes</taxon>
        <taxon>Pseudonocardiales</taxon>
        <taxon>Pseudonocardiaceae</taxon>
        <taxon>Saccharopolyspora</taxon>
    </lineage>
</organism>
<keyword evidence="3" id="KW-0378">Hydrolase</keyword>
<dbReference type="Pfam" id="PF01569">
    <property type="entry name" value="PAP2"/>
    <property type="match status" value="1"/>
</dbReference>
<name>A0A840QK83_9PSEU</name>
<feature type="transmembrane region" description="Helical" evidence="1">
    <location>
        <begin position="121"/>
        <end position="138"/>
    </location>
</feature>
<dbReference type="AlphaFoldDB" id="A0A840QK83"/>
<evidence type="ECO:0000313" key="4">
    <source>
        <dbReference type="Proteomes" id="UP000584374"/>
    </source>
</evidence>
<keyword evidence="1" id="KW-0472">Membrane</keyword>
<dbReference type="PANTHER" id="PTHR14969">
    <property type="entry name" value="SPHINGOSINE-1-PHOSPHATE PHOSPHOHYDROLASE"/>
    <property type="match status" value="1"/>
</dbReference>
<evidence type="ECO:0000313" key="3">
    <source>
        <dbReference type="EMBL" id="MBB5158663.1"/>
    </source>
</evidence>
<feature type="transmembrane region" description="Helical" evidence="1">
    <location>
        <begin position="86"/>
        <end position="109"/>
    </location>
</feature>